<organism evidence="6 7">
    <name type="scientific">Aeromicrobium fastidiosum</name>
    <dbReference type="NCBI Taxonomy" id="52699"/>
    <lineage>
        <taxon>Bacteria</taxon>
        <taxon>Bacillati</taxon>
        <taxon>Actinomycetota</taxon>
        <taxon>Actinomycetes</taxon>
        <taxon>Propionibacteriales</taxon>
        <taxon>Nocardioidaceae</taxon>
        <taxon>Aeromicrobium</taxon>
    </lineage>
</organism>
<protein>
    <recommendedName>
        <fullName evidence="3">Carboxylic ester hydrolase</fullName>
        <ecNumber evidence="3">3.1.1.-</ecNumber>
    </recommendedName>
</protein>
<dbReference type="InterPro" id="IPR029058">
    <property type="entry name" value="AB_hydrolase_fold"/>
</dbReference>
<evidence type="ECO:0000256" key="4">
    <source>
        <dbReference type="SAM" id="MobiDB-lite"/>
    </source>
</evidence>
<dbReference type="PANTHER" id="PTHR11559">
    <property type="entry name" value="CARBOXYLESTERASE"/>
    <property type="match status" value="1"/>
</dbReference>
<evidence type="ECO:0000313" key="6">
    <source>
        <dbReference type="EMBL" id="KAA1380606.1"/>
    </source>
</evidence>
<dbReference type="InterPro" id="IPR019826">
    <property type="entry name" value="Carboxylesterase_B_AS"/>
</dbReference>
<sequence length="543" mass="56898">MSSSSSPVGFARPERPTRYFATRRTTTPVSSSRPPRAFSDEGGSVTGHGTRTSPVVVTPLGAVRGVARDGSEAFLGIPFAEAPVGPLRFAAPTPVSPWAGVRDASHHGPTPQRGVAAMPTLIPEPSVPGDATLNVNVFRPSVTSDELRPVLVWIHGGGFVSGSPASPWYDGEAFNRDGVVSVVVSYRLGFEGFGWIEDAPVNRAVLDWVAALQWVQRCISAFGGDPARVTIAGQSAGGTAVLTLMGMESARGLFSGAIALSPAAFHCPASRAQATGRRMAELAGVPATVAGWRTIPETVVMELQEQLLAPGDSDDAAQTTADFITDGMGWGPWIDGDLIQVPSLSAATSDAALDVPLVIGSTDDEFTQVFAADPGVVGVAPAEVLRRIGVSPAAASTYLASRDDAAPEVIGQIATDLIFRAPAHDVAARRSERGSVTWLYRFAWPSGSVGSAVHCVDVPFFFDLLDREDVTALLGDAPPHDLARHVHGAAAMFIVSRAASWPAYTPDEPSVMIFDVPSRVVRDSGEALRGLLSSDPEARHISG</sequence>
<dbReference type="EC" id="3.1.1.-" evidence="3"/>
<reference evidence="6" key="1">
    <citation type="submission" date="2019-09" db="EMBL/GenBank/DDBJ databases">
        <authorList>
            <person name="Li J."/>
        </authorList>
    </citation>
    <scope>NUCLEOTIDE SEQUENCE [LARGE SCALE GENOMIC DNA]</scope>
    <source>
        <strain evidence="6">NRBC 14897</strain>
    </source>
</reference>
<comment type="similarity">
    <text evidence="1 3">Belongs to the type-B carboxylesterase/lipase family.</text>
</comment>
<evidence type="ECO:0000313" key="7">
    <source>
        <dbReference type="Proteomes" id="UP001515100"/>
    </source>
</evidence>
<dbReference type="EMBL" id="SDPP02000001">
    <property type="protein sequence ID" value="KAA1380606.1"/>
    <property type="molecule type" value="Genomic_DNA"/>
</dbReference>
<evidence type="ECO:0000256" key="1">
    <source>
        <dbReference type="ARBA" id="ARBA00005964"/>
    </source>
</evidence>
<accession>A0A641AR72</accession>
<dbReference type="Pfam" id="PF00135">
    <property type="entry name" value="COesterase"/>
    <property type="match status" value="1"/>
</dbReference>
<dbReference type="SUPFAM" id="SSF53474">
    <property type="entry name" value="alpha/beta-Hydrolases"/>
    <property type="match status" value="1"/>
</dbReference>
<dbReference type="Gene3D" id="3.40.50.1820">
    <property type="entry name" value="alpha/beta hydrolase"/>
    <property type="match status" value="1"/>
</dbReference>
<comment type="caution">
    <text evidence="6">The sequence shown here is derived from an EMBL/GenBank/DDBJ whole genome shotgun (WGS) entry which is preliminary data.</text>
</comment>
<feature type="compositionally biased region" description="Low complexity" evidence="4">
    <location>
        <begin position="22"/>
        <end position="36"/>
    </location>
</feature>
<name>A0A641AR72_9ACTN</name>
<dbReference type="PROSITE" id="PS00122">
    <property type="entry name" value="CARBOXYLESTERASE_B_1"/>
    <property type="match status" value="1"/>
</dbReference>
<proteinExistence type="inferred from homology"/>
<dbReference type="InterPro" id="IPR050309">
    <property type="entry name" value="Type-B_Carboxylest/Lipase"/>
</dbReference>
<keyword evidence="7" id="KW-1185">Reference proteome</keyword>
<keyword evidence="2 3" id="KW-0378">Hydrolase</keyword>
<evidence type="ECO:0000256" key="3">
    <source>
        <dbReference type="RuleBase" id="RU361235"/>
    </source>
</evidence>
<evidence type="ECO:0000259" key="5">
    <source>
        <dbReference type="Pfam" id="PF00135"/>
    </source>
</evidence>
<dbReference type="InterPro" id="IPR002018">
    <property type="entry name" value="CarbesteraseB"/>
</dbReference>
<feature type="region of interest" description="Disordered" evidence="4">
    <location>
        <begin position="1"/>
        <end position="53"/>
    </location>
</feature>
<gene>
    <name evidence="6" type="ORF">ESP62_005370</name>
</gene>
<dbReference type="GO" id="GO:0016787">
    <property type="term" value="F:hydrolase activity"/>
    <property type="evidence" value="ECO:0007669"/>
    <property type="project" value="UniProtKB-KW"/>
</dbReference>
<dbReference type="AlphaFoldDB" id="A0A641AR72"/>
<feature type="domain" description="Carboxylesterase type B" evidence="5">
    <location>
        <begin position="53"/>
        <end position="464"/>
    </location>
</feature>
<dbReference type="Proteomes" id="UP001515100">
    <property type="component" value="Unassembled WGS sequence"/>
</dbReference>
<evidence type="ECO:0000256" key="2">
    <source>
        <dbReference type="ARBA" id="ARBA00022801"/>
    </source>
</evidence>
<dbReference type="OrthoDB" id="3199405at2"/>